<dbReference type="InterPro" id="IPR000271">
    <property type="entry name" value="Ribosomal_bL34"/>
</dbReference>
<dbReference type="AlphaFoldDB" id="A0A0A1SYB9"/>
<dbReference type="OrthoDB" id="431691at2759"/>
<reference evidence="4 5" key="1">
    <citation type="journal article" date="2015" name="Genome Announc.">
        <title>Draft Genome Sequence and Gene Annotation of the Entomopathogenic Fungus Verticillium hemipterigenum.</title>
        <authorList>
            <person name="Horn F."/>
            <person name="Habel A."/>
            <person name="Scharf D.H."/>
            <person name="Dworschak J."/>
            <person name="Brakhage A.A."/>
            <person name="Guthke R."/>
            <person name="Hertweck C."/>
            <person name="Linde J."/>
        </authorList>
    </citation>
    <scope>NUCLEOTIDE SEQUENCE [LARGE SCALE GENOMIC DNA]</scope>
</reference>
<protein>
    <recommendedName>
        <fullName evidence="6">Ribosomal protein L34</fullName>
    </recommendedName>
</protein>
<comment type="similarity">
    <text evidence="1">Belongs to the bacterial ribosomal protein bL34 family.</text>
</comment>
<dbReference type="GO" id="GO:0006412">
    <property type="term" value="P:translation"/>
    <property type="evidence" value="ECO:0007669"/>
    <property type="project" value="InterPro"/>
</dbReference>
<dbReference type="HOGENOM" id="CLU_129938_0_0_1"/>
<evidence type="ECO:0000313" key="4">
    <source>
        <dbReference type="EMBL" id="CEJ89731.1"/>
    </source>
</evidence>
<evidence type="ECO:0000256" key="2">
    <source>
        <dbReference type="ARBA" id="ARBA00022980"/>
    </source>
</evidence>
<evidence type="ECO:0000313" key="5">
    <source>
        <dbReference type="Proteomes" id="UP000039046"/>
    </source>
</evidence>
<evidence type="ECO:0000256" key="3">
    <source>
        <dbReference type="ARBA" id="ARBA00023274"/>
    </source>
</evidence>
<sequence length="135" mass="14964">MHATQLHKMQALTRAARPVLRTTLPIRTFTTMTTPIRPSLSASAIRRPTSLLPSLLTPPPATTTAAAADVVSTSAISAHPAFAGAQMRFGPRNTMTGATRLVQKRRHGFLYRMRSRTGRKIILRRKTKGRRHVAW</sequence>
<dbReference type="Pfam" id="PF00468">
    <property type="entry name" value="Ribosomal_L34"/>
    <property type="match status" value="1"/>
</dbReference>
<dbReference type="Proteomes" id="UP000039046">
    <property type="component" value="Unassembled WGS sequence"/>
</dbReference>
<dbReference type="EMBL" id="CDHN01000003">
    <property type="protein sequence ID" value="CEJ89731.1"/>
    <property type="molecule type" value="Genomic_DNA"/>
</dbReference>
<proteinExistence type="inferred from homology"/>
<dbReference type="GO" id="GO:1990904">
    <property type="term" value="C:ribonucleoprotein complex"/>
    <property type="evidence" value="ECO:0007669"/>
    <property type="project" value="UniProtKB-KW"/>
</dbReference>
<accession>A0A0A1SYB9</accession>
<evidence type="ECO:0008006" key="6">
    <source>
        <dbReference type="Google" id="ProtNLM"/>
    </source>
</evidence>
<organism evidence="4 5">
    <name type="scientific">[Torrubiella] hemipterigena</name>
    <dbReference type="NCBI Taxonomy" id="1531966"/>
    <lineage>
        <taxon>Eukaryota</taxon>
        <taxon>Fungi</taxon>
        <taxon>Dikarya</taxon>
        <taxon>Ascomycota</taxon>
        <taxon>Pezizomycotina</taxon>
        <taxon>Sordariomycetes</taxon>
        <taxon>Hypocreomycetidae</taxon>
        <taxon>Hypocreales</taxon>
        <taxon>Clavicipitaceae</taxon>
        <taxon>Clavicipitaceae incertae sedis</taxon>
        <taxon>'Torrubiella' clade</taxon>
    </lineage>
</organism>
<keyword evidence="2" id="KW-0689">Ribosomal protein</keyword>
<gene>
    <name evidence="4" type="ORF">VHEMI05556</name>
</gene>
<evidence type="ECO:0000256" key="1">
    <source>
        <dbReference type="ARBA" id="ARBA00010111"/>
    </source>
</evidence>
<keyword evidence="3" id="KW-0687">Ribonucleoprotein</keyword>
<dbReference type="GO" id="GO:0003735">
    <property type="term" value="F:structural constituent of ribosome"/>
    <property type="evidence" value="ECO:0007669"/>
    <property type="project" value="InterPro"/>
</dbReference>
<dbReference type="GO" id="GO:0005840">
    <property type="term" value="C:ribosome"/>
    <property type="evidence" value="ECO:0007669"/>
    <property type="project" value="UniProtKB-KW"/>
</dbReference>
<name>A0A0A1SYB9_9HYPO</name>
<keyword evidence="5" id="KW-1185">Reference proteome</keyword>
<dbReference type="Gene3D" id="1.10.287.3980">
    <property type="match status" value="1"/>
</dbReference>
<dbReference type="STRING" id="1531966.A0A0A1SYB9"/>